<feature type="compositionally biased region" description="Pro residues" evidence="1">
    <location>
        <begin position="75"/>
        <end position="84"/>
    </location>
</feature>
<evidence type="ECO:0000256" key="1">
    <source>
        <dbReference type="SAM" id="MobiDB-lite"/>
    </source>
</evidence>
<reference evidence="2" key="1">
    <citation type="submission" date="2020-05" db="EMBL/GenBank/DDBJ databases">
        <title>WGS assembly of Panicum virgatum.</title>
        <authorList>
            <person name="Lovell J.T."/>
            <person name="Jenkins J."/>
            <person name="Shu S."/>
            <person name="Juenger T.E."/>
            <person name="Schmutz J."/>
        </authorList>
    </citation>
    <scope>NUCLEOTIDE SEQUENCE</scope>
    <source>
        <strain evidence="2">AP13</strain>
    </source>
</reference>
<feature type="compositionally biased region" description="Low complexity" evidence="1">
    <location>
        <begin position="284"/>
        <end position="315"/>
    </location>
</feature>
<organism evidence="2 3">
    <name type="scientific">Panicum virgatum</name>
    <name type="common">Blackwell switchgrass</name>
    <dbReference type="NCBI Taxonomy" id="38727"/>
    <lineage>
        <taxon>Eukaryota</taxon>
        <taxon>Viridiplantae</taxon>
        <taxon>Streptophyta</taxon>
        <taxon>Embryophyta</taxon>
        <taxon>Tracheophyta</taxon>
        <taxon>Spermatophyta</taxon>
        <taxon>Magnoliopsida</taxon>
        <taxon>Liliopsida</taxon>
        <taxon>Poales</taxon>
        <taxon>Poaceae</taxon>
        <taxon>PACMAD clade</taxon>
        <taxon>Panicoideae</taxon>
        <taxon>Panicodae</taxon>
        <taxon>Paniceae</taxon>
        <taxon>Panicinae</taxon>
        <taxon>Panicum</taxon>
        <taxon>Panicum sect. Hiantes</taxon>
    </lineage>
</organism>
<feature type="region of interest" description="Disordered" evidence="1">
    <location>
        <begin position="43"/>
        <end position="84"/>
    </location>
</feature>
<feature type="region of interest" description="Disordered" evidence="1">
    <location>
        <begin position="248"/>
        <end position="369"/>
    </location>
</feature>
<dbReference type="Proteomes" id="UP000823388">
    <property type="component" value="Chromosome 7K"/>
</dbReference>
<proteinExistence type="predicted"/>
<accession>A0A8T0Q8A0</accession>
<feature type="compositionally biased region" description="Gly residues" evidence="1">
    <location>
        <begin position="266"/>
        <end position="275"/>
    </location>
</feature>
<sequence>MSWFVCFFPDSGGSGSGASAGSFDGGSEDRCWAPHVIPSPISHLSSLSPHRPDSGSPCAAPAPAVSAPAHRPGPGRLPAPPWSPPLLPAECCSVDTAAEGAPPMEQQPSSRKGVVVLMLSSRSLKVRAGLGVGPHAGDDAHPVAAGALGAEEPGQLQVWAEDGRHGLADGRAGHARGQRAGLDVGGELLLVELQEADGAVEARREDSAHAEHGVALAEPAGHMRIHALECVARRAPSRALWCRRTTPAHSAASCGGPQHGSKVATGSGGGRGGAARGAEEATEAGRGLARGAEAATGAGRRAGAEAAQGAEATGVHRGRGGRGKGASRAVGEREERWGSLLSWQKKRENHCHVTSKPPKPASRVKIERF</sequence>
<comment type="caution">
    <text evidence="2">The sequence shown here is derived from an EMBL/GenBank/DDBJ whole genome shotgun (WGS) entry which is preliminary data.</text>
</comment>
<feature type="compositionally biased region" description="Low complexity" evidence="1">
    <location>
        <begin position="43"/>
        <end position="74"/>
    </location>
</feature>
<evidence type="ECO:0000313" key="2">
    <source>
        <dbReference type="EMBL" id="KAG2571117.1"/>
    </source>
</evidence>
<gene>
    <name evidence="2" type="ORF">PVAP13_7KG080929</name>
</gene>
<keyword evidence="3" id="KW-1185">Reference proteome</keyword>
<dbReference type="EMBL" id="CM029049">
    <property type="protein sequence ID" value="KAG2571117.1"/>
    <property type="molecule type" value="Genomic_DNA"/>
</dbReference>
<protein>
    <submittedName>
        <fullName evidence="2">Uncharacterized protein</fullName>
    </submittedName>
</protein>
<name>A0A8T0Q8A0_PANVG</name>
<evidence type="ECO:0000313" key="3">
    <source>
        <dbReference type="Proteomes" id="UP000823388"/>
    </source>
</evidence>
<dbReference type="AlphaFoldDB" id="A0A8T0Q8A0"/>